<protein>
    <submittedName>
        <fullName evidence="1">Uncharacterized protein</fullName>
    </submittedName>
</protein>
<reference evidence="1 2" key="1">
    <citation type="submission" date="2019-03" db="EMBL/GenBank/DDBJ databases">
        <title>Genomic Encyclopedia of Type Strains, Phase IV (KMG-IV): sequencing the most valuable type-strain genomes for metagenomic binning, comparative biology and taxonomic classification.</title>
        <authorList>
            <person name="Goeker M."/>
        </authorList>
    </citation>
    <scope>NUCLEOTIDE SEQUENCE [LARGE SCALE GENOMIC DNA]</scope>
    <source>
        <strain evidence="1 2">DSM 44496</strain>
    </source>
</reference>
<gene>
    <name evidence="1" type="ORF">DFR75_11283</name>
</gene>
<proteinExistence type="predicted"/>
<comment type="caution">
    <text evidence="1">The sequence shown here is derived from an EMBL/GenBank/DDBJ whole genome shotgun (WGS) entry which is preliminary data.</text>
</comment>
<keyword evidence="2" id="KW-1185">Reference proteome</keyword>
<dbReference type="AlphaFoldDB" id="A0A4R6P0A4"/>
<dbReference type="EMBL" id="SNXK01000012">
    <property type="protein sequence ID" value="TDP29815.1"/>
    <property type="molecule type" value="Genomic_DNA"/>
</dbReference>
<organism evidence="1 2">
    <name type="scientific">Nocardia ignorata</name>
    <dbReference type="NCBI Taxonomy" id="145285"/>
    <lineage>
        <taxon>Bacteria</taxon>
        <taxon>Bacillati</taxon>
        <taxon>Actinomycetota</taxon>
        <taxon>Actinomycetes</taxon>
        <taxon>Mycobacteriales</taxon>
        <taxon>Nocardiaceae</taxon>
        <taxon>Nocardia</taxon>
    </lineage>
</organism>
<evidence type="ECO:0000313" key="2">
    <source>
        <dbReference type="Proteomes" id="UP000295087"/>
    </source>
</evidence>
<name>A0A4R6P0A4_NOCIG</name>
<accession>A0A4R6P0A4</accession>
<dbReference type="Proteomes" id="UP000295087">
    <property type="component" value="Unassembled WGS sequence"/>
</dbReference>
<evidence type="ECO:0000313" key="1">
    <source>
        <dbReference type="EMBL" id="TDP29815.1"/>
    </source>
</evidence>
<sequence>MTAPLPDLFPNPLCESNIHLYGPFAPAPIATLWANVHNCSDVFMCAGCLTALGEGFAKKAPIKCPECAESFAAVDDYLTWREL</sequence>
<dbReference type="RefSeq" id="WP_067496840.1">
    <property type="nucleotide sequence ID" value="NZ_SNXK01000012.1"/>
</dbReference>